<keyword evidence="1" id="KW-0175">Coiled coil</keyword>
<evidence type="ECO:0000256" key="1">
    <source>
        <dbReference type="SAM" id="Coils"/>
    </source>
</evidence>
<dbReference type="Proteomes" id="UP000004650">
    <property type="component" value="Unassembled WGS sequence"/>
</dbReference>
<feature type="region of interest" description="Disordered" evidence="2">
    <location>
        <begin position="101"/>
        <end position="131"/>
    </location>
</feature>
<gene>
    <name evidence="3" type="ORF">PSAG_04754</name>
</gene>
<evidence type="ECO:0000256" key="2">
    <source>
        <dbReference type="SAM" id="MobiDB-lite"/>
    </source>
</evidence>
<evidence type="ECO:0000313" key="3">
    <source>
        <dbReference type="EMBL" id="KMV75873.1"/>
    </source>
</evidence>
<dbReference type="Pfam" id="PF13332">
    <property type="entry name" value="Fil_haemagg_2"/>
    <property type="match status" value="1"/>
</dbReference>
<protein>
    <recommendedName>
        <fullName evidence="5">Hemolysin</fullName>
    </recommendedName>
</protein>
<reference evidence="4" key="1">
    <citation type="submission" date="2009-02" db="EMBL/GenBank/DDBJ databases">
        <title>The Genome Sequence of Shigella sp. D9.</title>
        <authorList>
            <consortium name="The Broad Institute Genome Sequencing Platform"/>
            <person name="Ward D."/>
            <person name="Young S.K."/>
            <person name="Kodira C.D."/>
            <person name="Zeng Q."/>
            <person name="Koehrsen M."/>
            <person name="Alvarado L."/>
            <person name="Berlin A."/>
            <person name="Borenstein D."/>
            <person name="Chen Z."/>
            <person name="Engels R."/>
            <person name="Freedman E."/>
            <person name="Gellesch M."/>
            <person name="Goldberg J."/>
            <person name="Griggs A."/>
            <person name="Gujja S."/>
            <person name="Heiman D."/>
            <person name="Hepburn T."/>
            <person name="Howarth C."/>
            <person name="Jen D."/>
            <person name="Larson L."/>
            <person name="Lewis B."/>
            <person name="Mehta T."/>
            <person name="Park D."/>
            <person name="Pearson M."/>
            <person name="Roberts A."/>
            <person name="Saif S."/>
            <person name="Shea T."/>
            <person name="Shenoy N."/>
            <person name="Sisk P."/>
            <person name="Stolte C."/>
            <person name="Sykes S."/>
            <person name="Walk T."/>
            <person name="White J."/>
            <person name="Yandava C."/>
            <person name="Allen-Vercoe E."/>
            <person name="Strauss J."/>
            <person name="Sibley C."/>
            <person name="White A."/>
            <person name="Ambrose C."/>
            <person name="Lander E."/>
            <person name="Nusbaum C."/>
            <person name="Galagan J."/>
            <person name="Birren B."/>
        </authorList>
    </citation>
    <scope>NUCLEOTIDE SEQUENCE [LARGE SCALE GENOMIC DNA]</scope>
    <source>
        <strain evidence="4">D11</strain>
    </source>
</reference>
<feature type="coiled-coil region" evidence="1">
    <location>
        <begin position="544"/>
        <end position="578"/>
    </location>
</feature>
<comment type="caution">
    <text evidence="3">The sequence shown here is derived from an EMBL/GenBank/DDBJ whole genome shotgun (WGS) entry which is preliminary data.</text>
</comment>
<accession>A0A0K9CN14</accession>
<evidence type="ECO:0000313" key="4">
    <source>
        <dbReference type="Proteomes" id="UP000004650"/>
    </source>
</evidence>
<dbReference type="GO" id="GO:0003824">
    <property type="term" value="F:catalytic activity"/>
    <property type="evidence" value="ECO:0007669"/>
    <property type="project" value="UniProtKB-ARBA"/>
</dbReference>
<sequence length="798" mass="89388">MDNITKKAVELNNYSSSSSKNSGVSAGVTIGYGDGVQTEADAISISASKSNMNTDGTTYQNGLFVNVDEVHNNTKNMTLSGFNQIGGEVTGNIQNLTIESKQNTSNTTGSSKSGSIGFAPNGMPNSISANYSQTNGERRYVDNPTTFLIGDGSNLKVGKIENTAGAIGATGSGKLSIDEYIGHNLENKDKTTTKGGSLSLSPNSNVISGVGINYANKDLESITKNTVVGNVEIGKTSGDEINKDLSTMTEVTKDKDTKTNVFVESQTIKYALNPEAFKEDLKKAKNEITDIGNVVENTVNPKGKDSRNILENLRAQRWNTSFYNVTGSRMEELSRQFKAREINEKQLKEAARDIVKGYGKDIGIDYEVVYLDEETMPKDSKGSTGSSYILDKKNRKVLIPIDVNKIKDTGDLFGTIAEEVSHGKDALEGRQDKKVAEDETNKEKGLESLGRPANDYVKNKLGDNSSDIQLSTDGIDLTNADVGEKVGDYMSPEDLKYRKYYREEELPKIDKVEMTFDTVADFYSEKMEKDFKNLKNKENVLKYKKIYQENLELGKNKLDKDENERNAKRNMVKEMSKEISTDTMISEVSKDLLSIYGASAEIRALLLTRKKEKAIIKGKKRNEIREILILDDIISEKKMQLLWARPKSTKNINKVVKFWKEKMKNNETFTLEYDDREKSRNTLNFTGDREFYAFGTTTLYQSTYGTITKTEDGKYDVDIKVLFQYKDKFDDVKNINPLPDAKQDRKKEFKGGRGFYFETEVKEVQIKQKVSSLDQFGLGGIIENEMQFGEKIYENNKK</sequence>
<dbReference type="InterPro" id="IPR025157">
    <property type="entry name" value="Hemagglutinin_rpt"/>
</dbReference>
<dbReference type="AlphaFoldDB" id="A0A0K9CN14"/>
<organism evidence="3 4">
    <name type="scientific">Fusobacterium animalis D11</name>
    <dbReference type="NCBI Taxonomy" id="556264"/>
    <lineage>
        <taxon>Bacteria</taxon>
        <taxon>Fusobacteriati</taxon>
        <taxon>Fusobacteriota</taxon>
        <taxon>Fusobacteriia</taxon>
        <taxon>Fusobacteriales</taxon>
        <taxon>Fusobacteriaceae</taxon>
        <taxon>Fusobacterium</taxon>
    </lineage>
</organism>
<name>A0A0K9CN14_9FUSO</name>
<dbReference type="EMBL" id="ACDS02000095">
    <property type="protein sequence ID" value="KMV75873.1"/>
    <property type="molecule type" value="Genomic_DNA"/>
</dbReference>
<feature type="compositionally biased region" description="Basic and acidic residues" evidence="2">
    <location>
        <begin position="424"/>
        <end position="446"/>
    </location>
</feature>
<feature type="region of interest" description="Disordered" evidence="2">
    <location>
        <begin position="424"/>
        <end position="450"/>
    </location>
</feature>
<proteinExistence type="predicted"/>
<evidence type="ECO:0008006" key="5">
    <source>
        <dbReference type="Google" id="ProtNLM"/>
    </source>
</evidence>
<reference evidence="3 4" key="2">
    <citation type="submission" date="2013-10" db="EMBL/GenBank/DDBJ databases">
        <title>The Genome Sequence of Fusobacterium nucleatum subsp. animalis D11.</title>
        <authorList>
            <consortium name="The Broad Institute Genomics Platform"/>
            <person name="Earl A."/>
            <person name="Ward D."/>
            <person name="Feldgarden M."/>
            <person name="Gevers D."/>
            <person name="Kostic A."/>
            <person name="Garrett W."/>
            <person name="Young S.K."/>
            <person name="Zeng Q."/>
            <person name="Gargeya S."/>
            <person name="Fitzgerald M."/>
            <person name="Abouelleil A."/>
            <person name="Alvarado L."/>
            <person name="Berlin A.M."/>
            <person name="Chapman S.B."/>
            <person name="Gainer-Dewar J."/>
            <person name="Goldberg J."/>
            <person name="Gnerre S."/>
            <person name="Griggs A."/>
            <person name="Gujja S."/>
            <person name="Hansen M."/>
            <person name="Howarth C."/>
            <person name="Imamovic A."/>
            <person name="Ireland A."/>
            <person name="Larimer J."/>
            <person name="McCowan C."/>
            <person name="Murphy C."/>
            <person name="Pearson M."/>
            <person name="Poon T.W."/>
            <person name="Priest M."/>
            <person name="Roberts A."/>
            <person name="Saif S."/>
            <person name="Shea T."/>
            <person name="Sykes S."/>
            <person name="Wortman J."/>
            <person name="Nusbaum C."/>
            <person name="Birren B."/>
        </authorList>
    </citation>
    <scope>NUCLEOTIDE SEQUENCE [LARGE SCALE GENOMIC DNA]</scope>
    <source>
        <strain evidence="3 4">D11</strain>
    </source>
</reference>
<feature type="compositionally biased region" description="Low complexity" evidence="2">
    <location>
        <begin position="101"/>
        <end position="115"/>
    </location>
</feature>